<dbReference type="Proteomes" id="UP001642409">
    <property type="component" value="Unassembled WGS sequence"/>
</dbReference>
<accession>A0AA86PD09</accession>
<protein>
    <submittedName>
        <fullName evidence="2">Hypothetical_protein</fullName>
    </submittedName>
</protein>
<dbReference type="EMBL" id="CAXDID020000317">
    <property type="protein sequence ID" value="CAL6076079.1"/>
    <property type="molecule type" value="Genomic_DNA"/>
</dbReference>
<dbReference type="AlphaFoldDB" id="A0AA86PD09"/>
<reference evidence="2 3" key="2">
    <citation type="submission" date="2024-07" db="EMBL/GenBank/DDBJ databases">
        <authorList>
            <person name="Akdeniz Z."/>
        </authorList>
    </citation>
    <scope>NUCLEOTIDE SEQUENCE [LARGE SCALE GENOMIC DNA]</scope>
</reference>
<evidence type="ECO:0000313" key="3">
    <source>
        <dbReference type="Proteomes" id="UP001642409"/>
    </source>
</evidence>
<evidence type="ECO:0000313" key="2">
    <source>
        <dbReference type="EMBL" id="CAL6076079.1"/>
    </source>
</evidence>
<gene>
    <name evidence="1" type="ORF">HINF_LOCUS23922</name>
    <name evidence="2" type="ORF">HINF_LOCUS57517</name>
</gene>
<dbReference type="EMBL" id="CATOUU010000634">
    <property type="protein sequence ID" value="CAI9936277.1"/>
    <property type="molecule type" value="Genomic_DNA"/>
</dbReference>
<evidence type="ECO:0000313" key="1">
    <source>
        <dbReference type="EMBL" id="CAI9936277.1"/>
    </source>
</evidence>
<sequence>MSTQINLRKLKKMNFLLREDKYVYLKNIIHQQIPNEQLLLEKLLIAFEPIYDEVEINTYLERLQDSLRYCTRLQVDMAAVKAFFKYQHKALKDLNEFEKDKAASRIICPEIYNFQEQQQIEFKKNLNAQQQLVETYNRERMEQETVESVYKAHISTNHVAKSKLEQLYLSTIHSPEDIIGLSPNCKTQLSQLQLFDKDKFANIFNRTNKKIIM</sequence>
<name>A0AA86PD09_9EUKA</name>
<reference evidence="1" key="1">
    <citation type="submission" date="2023-06" db="EMBL/GenBank/DDBJ databases">
        <authorList>
            <person name="Kurt Z."/>
        </authorList>
    </citation>
    <scope>NUCLEOTIDE SEQUENCE</scope>
</reference>
<keyword evidence="3" id="KW-1185">Reference proteome</keyword>
<organism evidence="1">
    <name type="scientific">Hexamita inflata</name>
    <dbReference type="NCBI Taxonomy" id="28002"/>
    <lineage>
        <taxon>Eukaryota</taxon>
        <taxon>Metamonada</taxon>
        <taxon>Diplomonadida</taxon>
        <taxon>Hexamitidae</taxon>
        <taxon>Hexamitinae</taxon>
        <taxon>Hexamita</taxon>
    </lineage>
</organism>
<proteinExistence type="predicted"/>
<comment type="caution">
    <text evidence="1">The sequence shown here is derived from an EMBL/GenBank/DDBJ whole genome shotgun (WGS) entry which is preliminary data.</text>
</comment>